<feature type="transmembrane region" description="Helical" evidence="7">
    <location>
        <begin position="71"/>
        <end position="90"/>
    </location>
</feature>
<evidence type="ECO:0000256" key="5">
    <source>
        <dbReference type="ARBA" id="ARBA00022989"/>
    </source>
</evidence>
<evidence type="ECO:0000256" key="4">
    <source>
        <dbReference type="ARBA" id="ARBA00022692"/>
    </source>
</evidence>
<reference evidence="10" key="1">
    <citation type="submission" date="2017-02" db="EMBL/GenBank/DDBJ databases">
        <authorList>
            <person name="Varghese N."/>
            <person name="Submissions S."/>
        </authorList>
    </citation>
    <scope>NUCLEOTIDE SEQUENCE [LARGE SCALE GENOMIC DNA]</scope>
    <source>
        <strain evidence="10">USBA 833</strain>
    </source>
</reference>
<evidence type="ECO:0000256" key="7">
    <source>
        <dbReference type="RuleBase" id="RU363032"/>
    </source>
</evidence>
<dbReference type="Pfam" id="PF00528">
    <property type="entry name" value="BPD_transp_1"/>
    <property type="match status" value="1"/>
</dbReference>
<evidence type="ECO:0000313" key="10">
    <source>
        <dbReference type="Proteomes" id="UP000190105"/>
    </source>
</evidence>
<gene>
    <name evidence="9" type="ORF">SAMN05443428_10895</name>
</gene>
<name>A0A1T4XFL1_9CLOT</name>
<keyword evidence="5 7" id="KW-1133">Transmembrane helix</keyword>
<feature type="transmembrane region" description="Helical" evidence="7">
    <location>
        <begin position="7"/>
        <end position="28"/>
    </location>
</feature>
<evidence type="ECO:0000256" key="1">
    <source>
        <dbReference type="ARBA" id="ARBA00004651"/>
    </source>
</evidence>
<comment type="subcellular location">
    <subcellularLocation>
        <location evidence="1 7">Cell membrane</location>
        <topology evidence="1 7">Multi-pass membrane protein</topology>
    </subcellularLocation>
</comment>
<dbReference type="Proteomes" id="UP000190105">
    <property type="component" value="Unassembled WGS sequence"/>
</dbReference>
<feature type="transmembrane region" description="Helical" evidence="7">
    <location>
        <begin position="234"/>
        <end position="255"/>
    </location>
</feature>
<dbReference type="GO" id="GO:0005886">
    <property type="term" value="C:plasma membrane"/>
    <property type="evidence" value="ECO:0007669"/>
    <property type="project" value="UniProtKB-SubCell"/>
</dbReference>
<dbReference type="AlphaFoldDB" id="A0A1T4XFL1"/>
<dbReference type="InterPro" id="IPR035906">
    <property type="entry name" value="MetI-like_sf"/>
</dbReference>
<evidence type="ECO:0000256" key="3">
    <source>
        <dbReference type="ARBA" id="ARBA00022475"/>
    </source>
</evidence>
<organism evidence="9 10">
    <name type="scientific">Caloramator quimbayensis</name>
    <dbReference type="NCBI Taxonomy" id="1147123"/>
    <lineage>
        <taxon>Bacteria</taxon>
        <taxon>Bacillati</taxon>
        <taxon>Bacillota</taxon>
        <taxon>Clostridia</taxon>
        <taxon>Eubacteriales</taxon>
        <taxon>Clostridiaceae</taxon>
        <taxon>Caloramator</taxon>
    </lineage>
</organism>
<comment type="similarity">
    <text evidence="7">Belongs to the binding-protein-dependent transport system permease family.</text>
</comment>
<dbReference type="STRING" id="1147123.SAMN05443428_10895"/>
<protein>
    <submittedName>
        <fullName evidence="9">Multiple sugar transport system permease protein</fullName>
    </submittedName>
</protein>
<dbReference type="Gene3D" id="1.10.3720.10">
    <property type="entry name" value="MetI-like"/>
    <property type="match status" value="1"/>
</dbReference>
<keyword evidence="3" id="KW-1003">Cell membrane</keyword>
<dbReference type="SUPFAM" id="SSF161098">
    <property type="entry name" value="MetI-like"/>
    <property type="match status" value="1"/>
</dbReference>
<dbReference type="CDD" id="cd06261">
    <property type="entry name" value="TM_PBP2"/>
    <property type="match status" value="1"/>
</dbReference>
<dbReference type="GO" id="GO:0055085">
    <property type="term" value="P:transmembrane transport"/>
    <property type="evidence" value="ECO:0007669"/>
    <property type="project" value="InterPro"/>
</dbReference>
<keyword evidence="9" id="KW-0762">Sugar transport</keyword>
<evidence type="ECO:0000259" key="8">
    <source>
        <dbReference type="PROSITE" id="PS50928"/>
    </source>
</evidence>
<keyword evidence="4 7" id="KW-0812">Transmembrane</keyword>
<keyword evidence="2 7" id="KW-0813">Transport</keyword>
<keyword evidence="6 7" id="KW-0472">Membrane</keyword>
<dbReference type="EMBL" id="FUYH01000008">
    <property type="protein sequence ID" value="SKA87988.1"/>
    <property type="molecule type" value="Genomic_DNA"/>
</dbReference>
<proteinExistence type="inferred from homology"/>
<feature type="domain" description="ABC transmembrane type-1" evidence="8">
    <location>
        <begin position="67"/>
        <end position="256"/>
    </location>
</feature>
<feature type="transmembrane region" description="Helical" evidence="7">
    <location>
        <begin position="102"/>
        <end position="126"/>
    </location>
</feature>
<evidence type="ECO:0000256" key="6">
    <source>
        <dbReference type="ARBA" id="ARBA00023136"/>
    </source>
</evidence>
<dbReference type="PROSITE" id="PS50928">
    <property type="entry name" value="ABC_TM1"/>
    <property type="match status" value="1"/>
</dbReference>
<accession>A0A1T4XFL1</accession>
<evidence type="ECO:0000313" key="9">
    <source>
        <dbReference type="EMBL" id="SKA87988.1"/>
    </source>
</evidence>
<dbReference type="RefSeq" id="WP_207651453.1">
    <property type="nucleotide sequence ID" value="NZ_FUYH01000008.1"/>
</dbReference>
<feature type="transmembrane region" description="Helical" evidence="7">
    <location>
        <begin position="178"/>
        <end position="202"/>
    </location>
</feature>
<sequence length="271" mass="31100">MKIYKKIIMHLILALGAFIMVLPFLWMITTSLKPLKLTYDSPYIFPKSFEFSNYITAWKSADFLSFYKNSIFVSICITLGTVVLSAMAAYPFARLNFTGKNFWFYAFLGTMMIPFYVEVIPLYKIIEKIGWLDTRRALIIPRLFSPFGIFLLRQYFLTIPKELDEAAEIDGASKFYTFWKIILPLSKPALASLTIFSFIFGWNDFLWPLLVTTRPEYTTVQVGISNFSGKYGTLWPYLMAGTVTSIVPVIIIFLLGQKQFIEGLTVGGIKE</sequence>
<dbReference type="InterPro" id="IPR000515">
    <property type="entry name" value="MetI-like"/>
</dbReference>
<feature type="transmembrane region" description="Helical" evidence="7">
    <location>
        <begin position="138"/>
        <end position="157"/>
    </location>
</feature>
<evidence type="ECO:0000256" key="2">
    <source>
        <dbReference type="ARBA" id="ARBA00022448"/>
    </source>
</evidence>
<dbReference type="PANTHER" id="PTHR43744:SF12">
    <property type="entry name" value="ABC TRANSPORTER PERMEASE PROTEIN MG189-RELATED"/>
    <property type="match status" value="1"/>
</dbReference>
<keyword evidence="10" id="KW-1185">Reference proteome</keyword>
<dbReference type="PANTHER" id="PTHR43744">
    <property type="entry name" value="ABC TRANSPORTER PERMEASE PROTEIN MG189-RELATED-RELATED"/>
    <property type="match status" value="1"/>
</dbReference>